<feature type="chain" id="PRO_5016236949" description="DUF1287 domain-containing protein" evidence="1">
    <location>
        <begin position="31"/>
        <end position="294"/>
    </location>
</feature>
<evidence type="ECO:0000256" key="1">
    <source>
        <dbReference type="SAM" id="SignalP"/>
    </source>
</evidence>
<dbReference type="InterPro" id="IPR009706">
    <property type="entry name" value="DUF1287"/>
</dbReference>
<dbReference type="Proteomes" id="UP000245539">
    <property type="component" value="Unassembled WGS sequence"/>
</dbReference>
<dbReference type="RefSeq" id="WP_109838800.1">
    <property type="nucleotide sequence ID" value="NZ_QGKM01000055.1"/>
</dbReference>
<dbReference type="OrthoDB" id="5623111at2"/>
<keyword evidence="1" id="KW-0732">Signal</keyword>
<feature type="signal peptide" evidence="1">
    <location>
        <begin position="1"/>
        <end position="30"/>
    </location>
</feature>
<evidence type="ECO:0000313" key="3">
    <source>
        <dbReference type="Proteomes" id="UP000245539"/>
    </source>
</evidence>
<reference evidence="2 3" key="1">
    <citation type="submission" date="2018-05" db="EMBL/GenBank/DDBJ databases">
        <title>Leucothrix arctica sp. nov., isolated from Arctic seawater.</title>
        <authorList>
            <person name="Choi A."/>
            <person name="Baek K."/>
        </authorList>
    </citation>
    <scope>NUCLEOTIDE SEQUENCE [LARGE SCALE GENOMIC DNA]</scope>
    <source>
        <strain evidence="2 3">JCM 18388</strain>
    </source>
</reference>
<accession>A0A317C6Y0</accession>
<name>A0A317C6Y0_9GAMM</name>
<proteinExistence type="predicted"/>
<dbReference type="EMBL" id="QGKM01000055">
    <property type="protein sequence ID" value="PWQ94405.1"/>
    <property type="molecule type" value="Genomic_DNA"/>
</dbReference>
<evidence type="ECO:0000313" key="2">
    <source>
        <dbReference type="EMBL" id="PWQ94405.1"/>
    </source>
</evidence>
<dbReference type="AlphaFoldDB" id="A0A317C6Y0"/>
<protein>
    <recommendedName>
        <fullName evidence="4">DUF1287 domain-containing protein</fullName>
    </recommendedName>
</protein>
<gene>
    <name evidence="2" type="ORF">DKW60_16680</name>
</gene>
<evidence type="ECO:0008006" key="4">
    <source>
        <dbReference type="Google" id="ProtNLM"/>
    </source>
</evidence>
<dbReference type="Pfam" id="PF06940">
    <property type="entry name" value="DUF1287"/>
    <property type="match status" value="1"/>
</dbReference>
<comment type="caution">
    <text evidence="2">The sequence shown here is derived from an EMBL/GenBank/DDBJ whole genome shotgun (WGS) entry which is preliminary data.</text>
</comment>
<sequence length="294" mass="33116">MKILISFNNVTISVVAILVLAVYSAKSAHASPVSSLTSFANQTAYFSPTQPTIGNVSYQQPSAERASLERLIQNLDLDNSFGYALSSAAIERTTQGVRYDGKYIKIAYPWGDVPASIGVCTDVVIRSYRSLGIDLQSEVYNDISKDFYAYPSFAEWGLKQPDPNIDHRRVYNLQAFFTRHKAELPRSLDPLDYKPGDLVTWMVGPNFPHIGVVVNIPSASDPNRFMISHNIGEGPKIEDILFRFPITGHYRYTPEHRKVNPALYFAKTPPPEKRRYREMSDEELVLASQYLEGL</sequence>
<organism evidence="2 3">
    <name type="scientific">Leucothrix pacifica</name>
    <dbReference type="NCBI Taxonomy" id="1247513"/>
    <lineage>
        <taxon>Bacteria</taxon>
        <taxon>Pseudomonadati</taxon>
        <taxon>Pseudomonadota</taxon>
        <taxon>Gammaproteobacteria</taxon>
        <taxon>Thiotrichales</taxon>
        <taxon>Thiotrichaceae</taxon>
        <taxon>Leucothrix</taxon>
    </lineage>
</organism>
<keyword evidence="3" id="KW-1185">Reference proteome</keyword>